<dbReference type="EC" id="2.4.1.212" evidence="2"/>
<dbReference type="Pfam" id="PF00535">
    <property type="entry name" value="Glycos_transf_2"/>
    <property type="match status" value="1"/>
</dbReference>
<organism evidence="2 3">
    <name type="scientific">Oligella ureolytica</name>
    <dbReference type="NCBI Taxonomy" id="90244"/>
    <lineage>
        <taxon>Bacteria</taxon>
        <taxon>Pseudomonadati</taxon>
        <taxon>Pseudomonadota</taxon>
        <taxon>Betaproteobacteria</taxon>
        <taxon>Burkholderiales</taxon>
        <taxon>Alcaligenaceae</taxon>
        <taxon>Oligella</taxon>
    </lineage>
</organism>
<evidence type="ECO:0000259" key="1">
    <source>
        <dbReference type="Pfam" id="PF00535"/>
    </source>
</evidence>
<evidence type="ECO:0000313" key="2">
    <source>
        <dbReference type="EMBL" id="SUA52448.1"/>
    </source>
</evidence>
<dbReference type="CDD" id="cd00761">
    <property type="entry name" value="Glyco_tranf_GTA_type"/>
    <property type="match status" value="1"/>
</dbReference>
<accession>A0A378XF54</accession>
<name>A0A378XF54_9BURK</name>
<proteinExistence type="predicted"/>
<evidence type="ECO:0000313" key="3">
    <source>
        <dbReference type="Proteomes" id="UP000254603"/>
    </source>
</evidence>
<dbReference type="Gene3D" id="3.90.550.10">
    <property type="entry name" value="Spore Coat Polysaccharide Biosynthesis Protein SpsA, Chain A"/>
    <property type="match status" value="1"/>
</dbReference>
<dbReference type="InterPro" id="IPR001173">
    <property type="entry name" value="Glyco_trans_2-like"/>
</dbReference>
<dbReference type="PANTHER" id="PTHR43685:SF2">
    <property type="entry name" value="GLYCOSYLTRANSFERASE 2-LIKE DOMAIN-CONTAINING PROTEIN"/>
    <property type="match status" value="1"/>
</dbReference>
<dbReference type="InterPro" id="IPR029044">
    <property type="entry name" value="Nucleotide-diphossugar_trans"/>
</dbReference>
<dbReference type="SUPFAM" id="SSF53448">
    <property type="entry name" value="Nucleotide-diphospho-sugar transferases"/>
    <property type="match status" value="1"/>
</dbReference>
<dbReference type="InterPro" id="IPR050834">
    <property type="entry name" value="Glycosyltransf_2"/>
</dbReference>
<dbReference type="GO" id="GO:0050501">
    <property type="term" value="F:hyaluronan synthase activity"/>
    <property type="evidence" value="ECO:0007669"/>
    <property type="project" value="UniProtKB-EC"/>
</dbReference>
<reference evidence="2 3" key="1">
    <citation type="submission" date="2018-06" db="EMBL/GenBank/DDBJ databases">
        <authorList>
            <consortium name="Pathogen Informatics"/>
            <person name="Doyle S."/>
        </authorList>
    </citation>
    <scope>NUCLEOTIDE SEQUENCE [LARGE SCALE GENOMIC DNA]</scope>
    <source>
        <strain evidence="2 3">NCTC11997</strain>
    </source>
</reference>
<dbReference type="AlphaFoldDB" id="A0A378XF54"/>
<dbReference type="STRING" id="1122619.GCA_000373745_00072"/>
<protein>
    <submittedName>
        <fullName evidence="2">Hyaluronan synthase</fullName>
        <ecNumber evidence="2">2.4.1.212</ecNumber>
    </submittedName>
</protein>
<dbReference type="EMBL" id="UGSB01000001">
    <property type="protein sequence ID" value="SUA52448.1"/>
    <property type="molecule type" value="Genomic_DNA"/>
</dbReference>
<dbReference type="Proteomes" id="UP000254603">
    <property type="component" value="Unassembled WGS sequence"/>
</dbReference>
<sequence length="315" mass="35819">MMSQYGFTVLTPTYNRADTLPRVYESLKAQDFGDFEWLIIDDGSTDGTAELVAGWSDEDIIPIRYAWQPNQHKKTAFNNGVSIAQGELIVALDSDDTLLPDALSSMWATWYSIPEKLRVGFIAVTGLCQRPDGKVVGDRFIDDQMDMTSIEMYFKHRPRGEKFGCLNTEILRRFPFPEEYDGFVPESIVWRKIARAGYLTRFVNDVYRVYYDSSDSLSRQGSTNVGQHAMGLLLLAHDTLDKSIAWFFTSPLEFVKSAIRYTRFRLHLKRDSQSVPPTVRLKSPAAWALVALTYPIGWGLYLRDRTCALSGCKTS</sequence>
<dbReference type="PANTHER" id="PTHR43685">
    <property type="entry name" value="GLYCOSYLTRANSFERASE"/>
    <property type="match status" value="1"/>
</dbReference>
<keyword evidence="2" id="KW-0808">Transferase</keyword>
<gene>
    <name evidence="2" type="primary">hyaD_2</name>
    <name evidence="2" type="ORF">NCTC11997_00786</name>
</gene>
<feature type="domain" description="Glycosyltransferase 2-like" evidence="1">
    <location>
        <begin position="8"/>
        <end position="131"/>
    </location>
</feature>
<dbReference type="RefSeq" id="WP_018573257.1">
    <property type="nucleotide sequence ID" value="NZ_CP065725.1"/>
</dbReference>
<keyword evidence="2" id="KW-0328">Glycosyltransferase</keyword>